<dbReference type="Proteomes" id="UP000288587">
    <property type="component" value="Unassembled WGS sequence"/>
</dbReference>
<sequence>MARAGKHPFKPPEETSMKIRLALGSLALAALAACGGGGNTASISTPSTTETTRVIAFGDSLTDGGAYSKGNSLILQGQGIPAAAANTVGKFTNSPGSVWVEVLAAKLGTTIAPERFEVGAANPTAATNALNSAANANNYAQGGARVAKTPGVGCNPNASGVCTAQAAVPVVTQIDRALAKGNFTATDLVLVWAGANDVFFNATLASNDLTASTIAAGRALTAAEQQAIVGKYVIAMEEAGLATMQQLRRLKAAGAQRVVVMTIPNAANSPYGDANAAAKPLLTALSDAYNNQLKKEISLSDPGVLLFDAGALAASYRSNPAANGFTNVTIPVCNVPAALGNSSSFCSSLITPWLFPVPAATSLFADGVHPSLAAHDKFGNAVLEALRQKAWVK</sequence>
<dbReference type="SUPFAM" id="SSF52266">
    <property type="entry name" value="SGNH hydrolase"/>
    <property type="match status" value="1"/>
</dbReference>
<dbReference type="GO" id="GO:0006629">
    <property type="term" value="P:lipid metabolic process"/>
    <property type="evidence" value="ECO:0007669"/>
    <property type="project" value="InterPro"/>
</dbReference>
<dbReference type="Pfam" id="PF00657">
    <property type="entry name" value="Lipase_GDSL"/>
    <property type="match status" value="1"/>
</dbReference>
<protein>
    <recommendedName>
        <fullName evidence="4">GDSL family lipase</fullName>
    </recommendedName>
</protein>
<dbReference type="InterPro" id="IPR036514">
    <property type="entry name" value="SGNH_hydro_sf"/>
</dbReference>
<dbReference type="EMBL" id="SACM01000005">
    <property type="protein sequence ID" value="RVT83074.1"/>
    <property type="molecule type" value="Genomic_DNA"/>
</dbReference>
<evidence type="ECO:0000256" key="1">
    <source>
        <dbReference type="ARBA" id="ARBA00022801"/>
    </source>
</evidence>
<keyword evidence="1" id="KW-0378">Hydrolase</keyword>
<name>A0A3S2UAP6_9BURK</name>
<proteinExistence type="predicted"/>
<reference evidence="2 3" key="1">
    <citation type="submission" date="2019-01" db="EMBL/GenBank/DDBJ databases">
        <authorList>
            <person name="Chen W.-M."/>
        </authorList>
    </citation>
    <scope>NUCLEOTIDE SEQUENCE [LARGE SCALE GENOMIC DNA]</scope>
    <source>
        <strain evidence="2 3">CCP-18</strain>
    </source>
</reference>
<dbReference type="PANTHER" id="PTHR45648">
    <property type="entry name" value="GDSL LIPASE/ACYLHYDROLASE FAMILY PROTEIN (AFU_ORTHOLOGUE AFUA_4G14700)"/>
    <property type="match status" value="1"/>
</dbReference>
<gene>
    <name evidence="2" type="ORF">EOD73_16080</name>
</gene>
<dbReference type="PROSITE" id="PS01098">
    <property type="entry name" value="LIPASE_GDSL_SER"/>
    <property type="match status" value="1"/>
</dbReference>
<dbReference type="InterPro" id="IPR001087">
    <property type="entry name" value="GDSL"/>
</dbReference>
<accession>A0A3S2UAP6</accession>
<keyword evidence="3" id="KW-1185">Reference proteome</keyword>
<dbReference type="AlphaFoldDB" id="A0A3S2UAP6"/>
<dbReference type="OrthoDB" id="5292073at2"/>
<dbReference type="GO" id="GO:0016298">
    <property type="term" value="F:lipase activity"/>
    <property type="evidence" value="ECO:0007669"/>
    <property type="project" value="InterPro"/>
</dbReference>
<evidence type="ECO:0000313" key="3">
    <source>
        <dbReference type="Proteomes" id="UP000288587"/>
    </source>
</evidence>
<organism evidence="2 3">
    <name type="scientific">Inhella crocodyli</name>
    <dbReference type="NCBI Taxonomy" id="2499851"/>
    <lineage>
        <taxon>Bacteria</taxon>
        <taxon>Pseudomonadati</taxon>
        <taxon>Pseudomonadota</taxon>
        <taxon>Betaproteobacteria</taxon>
        <taxon>Burkholderiales</taxon>
        <taxon>Sphaerotilaceae</taxon>
        <taxon>Inhella</taxon>
    </lineage>
</organism>
<dbReference type="PANTHER" id="PTHR45648:SF22">
    <property type="entry name" value="GDSL LIPASE_ACYLHYDROLASE FAMILY PROTEIN (AFU_ORTHOLOGUE AFUA_4G14700)"/>
    <property type="match status" value="1"/>
</dbReference>
<evidence type="ECO:0008006" key="4">
    <source>
        <dbReference type="Google" id="ProtNLM"/>
    </source>
</evidence>
<dbReference type="Gene3D" id="3.40.50.1110">
    <property type="entry name" value="SGNH hydrolase"/>
    <property type="match status" value="1"/>
</dbReference>
<dbReference type="InterPro" id="IPR051058">
    <property type="entry name" value="GDSL_Est/Lipase"/>
</dbReference>
<evidence type="ECO:0000313" key="2">
    <source>
        <dbReference type="EMBL" id="RVT83074.1"/>
    </source>
</evidence>
<dbReference type="InterPro" id="IPR008265">
    <property type="entry name" value="Lipase_GDSL_AS"/>
</dbReference>
<dbReference type="PROSITE" id="PS51257">
    <property type="entry name" value="PROKAR_LIPOPROTEIN"/>
    <property type="match status" value="1"/>
</dbReference>
<comment type="caution">
    <text evidence="2">The sequence shown here is derived from an EMBL/GenBank/DDBJ whole genome shotgun (WGS) entry which is preliminary data.</text>
</comment>